<dbReference type="Gramene" id="Kaladp0071s0347.2.v1.1">
    <property type="protein sequence ID" value="Kaladp0071s0347.2.v1.1.CDS.1"/>
    <property type="gene ID" value="Kaladp0071s0347.v1.1"/>
</dbReference>
<sequence>MALSVSGVFSATEKPHLKKRKQLFLRGLLSGPRPLFRSVKPRSIITTSSYIDGCFDLIGIGGSS</sequence>
<dbReference type="Proteomes" id="UP000594263">
    <property type="component" value="Unplaced"/>
</dbReference>
<organism evidence="1 2">
    <name type="scientific">Kalanchoe fedtschenkoi</name>
    <name type="common">Lavender scallops</name>
    <name type="synonym">South American air plant</name>
    <dbReference type="NCBI Taxonomy" id="63787"/>
    <lineage>
        <taxon>Eukaryota</taxon>
        <taxon>Viridiplantae</taxon>
        <taxon>Streptophyta</taxon>
        <taxon>Embryophyta</taxon>
        <taxon>Tracheophyta</taxon>
        <taxon>Spermatophyta</taxon>
        <taxon>Magnoliopsida</taxon>
        <taxon>eudicotyledons</taxon>
        <taxon>Gunneridae</taxon>
        <taxon>Pentapetalae</taxon>
        <taxon>Saxifragales</taxon>
        <taxon>Crassulaceae</taxon>
        <taxon>Kalanchoe</taxon>
    </lineage>
</organism>
<reference evidence="1" key="1">
    <citation type="submission" date="2021-01" db="UniProtKB">
        <authorList>
            <consortium name="EnsemblPlants"/>
        </authorList>
    </citation>
    <scope>IDENTIFICATION</scope>
</reference>
<dbReference type="EnsemblPlants" id="Kaladp0071s0347.3.v1.1">
    <property type="protein sequence ID" value="Kaladp0071s0347.3.v1.1.CDS.1"/>
    <property type="gene ID" value="Kaladp0071s0347.v1.1"/>
</dbReference>
<dbReference type="EnsemblPlants" id="Kaladp0071s0347.4.v1.1">
    <property type="protein sequence ID" value="Kaladp0071s0347.4.v1.1.CDS.1"/>
    <property type="gene ID" value="Kaladp0071s0347.v1.1"/>
</dbReference>
<proteinExistence type="predicted"/>
<dbReference type="EnsemblPlants" id="Kaladp0071s0347.5.v1.1">
    <property type="protein sequence ID" value="Kaladp0071s0347.5.v1.1.CDS.1"/>
    <property type="gene ID" value="Kaladp0071s0347.v1.1"/>
</dbReference>
<accession>A0A7N0UKH3</accession>
<dbReference type="Gramene" id="Kaladp0071s0347.1.v1.1">
    <property type="protein sequence ID" value="Kaladp0071s0347.1.v1.1.CDS.1"/>
    <property type="gene ID" value="Kaladp0071s0347.v1.1"/>
</dbReference>
<dbReference type="AlphaFoldDB" id="A0A7N0UKH3"/>
<dbReference type="Gramene" id="Kaladp0071s0347.4.v1.1">
    <property type="protein sequence ID" value="Kaladp0071s0347.4.v1.1.CDS.1"/>
    <property type="gene ID" value="Kaladp0071s0347.v1.1"/>
</dbReference>
<dbReference type="EnsemblPlants" id="Kaladp0071s0347.6.v1.1">
    <property type="protein sequence ID" value="Kaladp0071s0347.6.v1.1.CDS.1"/>
    <property type="gene ID" value="Kaladp0071s0347.v1.1"/>
</dbReference>
<evidence type="ECO:0000313" key="2">
    <source>
        <dbReference type="Proteomes" id="UP000594263"/>
    </source>
</evidence>
<dbReference type="Gramene" id="Kaladp0071s0347.5.v1.1">
    <property type="protein sequence ID" value="Kaladp0071s0347.5.v1.1.CDS.1"/>
    <property type="gene ID" value="Kaladp0071s0347.v1.1"/>
</dbReference>
<protein>
    <submittedName>
        <fullName evidence="1">Uncharacterized protein</fullName>
    </submittedName>
</protein>
<dbReference type="Gramene" id="Kaladp0071s0347.6.v1.1">
    <property type="protein sequence ID" value="Kaladp0071s0347.6.v1.1.CDS.1"/>
    <property type="gene ID" value="Kaladp0071s0347.v1.1"/>
</dbReference>
<name>A0A7N0UKH3_KALFE</name>
<dbReference type="Gramene" id="Kaladp0071s0347.3.v1.1">
    <property type="protein sequence ID" value="Kaladp0071s0347.3.v1.1.CDS.1"/>
    <property type="gene ID" value="Kaladp0071s0347.v1.1"/>
</dbReference>
<evidence type="ECO:0000313" key="1">
    <source>
        <dbReference type="EnsemblPlants" id="Kaladp0071s0347.1.v1.1.CDS.1"/>
    </source>
</evidence>
<dbReference type="EnsemblPlants" id="Kaladp0071s0347.1.v1.1">
    <property type="protein sequence ID" value="Kaladp0071s0347.1.v1.1.CDS.1"/>
    <property type="gene ID" value="Kaladp0071s0347.v1.1"/>
</dbReference>
<dbReference type="EnsemblPlants" id="Kaladp0071s0347.2.v1.1">
    <property type="protein sequence ID" value="Kaladp0071s0347.2.v1.1.CDS.1"/>
    <property type="gene ID" value="Kaladp0071s0347.v1.1"/>
</dbReference>
<keyword evidence="2" id="KW-1185">Reference proteome</keyword>